<organism evidence="9 10">
    <name type="scientific">Sulfitobacter indolifex HEL-45</name>
    <dbReference type="NCBI Taxonomy" id="391624"/>
    <lineage>
        <taxon>Bacteria</taxon>
        <taxon>Pseudomonadati</taxon>
        <taxon>Pseudomonadota</taxon>
        <taxon>Alphaproteobacteria</taxon>
        <taxon>Rhodobacterales</taxon>
        <taxon>Roseobacteraceae</taxon>
        <taxon>Sulfitobacter</taxon>
    </lineage>
</organism>
<dbReference type="CDD" id="cd04187">
    <property type="entry name" value="DPM1_like_bac"/>
    <property type="match status" value="1"/>
</dbReference>
<evidence type="ECO:0000256" key="4">
    <source>
        <dbReference type="ARBA" id="ARBA00022692"/>
    </source>
</evidence>
<feature type="domain" description="Glycosyltransferase 2-like" evidence="8">
    <location>
        <begin position="1"/>
        <end position="157"/>
    </location>
</feature>
<accession>A0ABM9X1S5</accession>
<dbReference type="GO" id="GO:0016740">
    <property type="term" value="F:transferase activity"/>
    <property type="evidence" value="ECO:0007669"/>
    <property type="project" value="UniProtKB-KW"/>
</dbReference>
<dbReference type="InterPro" id="IPR001173">
    <property type="entry name" value="Glyco_trans_2-like"/>
</dbReference>
<feature type="transmembrane region" description="Helical" evidence="7">
    <location>
        <begin position="253"/>
        <end position="279"/>
    </location>
</feature>
<gene>
    <name evidence="9" type="ORF">OIHEL45_20196</name>
</gene>
<dbReference type="SUPFAM" id="SSF53448">
    <property type="entry name" value="Nucleotide-diphospho-sugar transferases"/>
    <property type="match status" value="1"/>
</dbReference>
<keyword evidence="2" id="KW-0328">Glycosyltransferase</keyword>
<evidence type="ECO:0000256" key="3">
    <source>
        <dbReference type="ARBA" id="ARBA00022679"/>
    </source>
</evidence>
<sequence>MYNEENVIQRFFDTVRPILDDIGLPYEIVCVNDGSRDATLLALTGIARKDPRVRVVDLTRNFGKEAALTAGLDLARGAAVIPIDADLQEPPELLPEMVAHWQDGFDVVLARRAERSSDTMFKRGSARMFYRLLRMMSDVEIPENVGDFRLMDREVVNALHRLPERTRFMKGIFAWLGFRQTTIDFVRPARQEGSGKFGFRKLFQLAMEGIISFSTVPLRMWSYVGFMVAAAALLFMLYILIDTLLFGRDTPGFATLATVLLFFNGLIMINLGIIGEYLARIFTEVKARPIYLVREQIQFETANAEDHKP</sequence>
<evidence type="ECO:0000256" key="7">
    <source>
        <dbReference type="SAM" id="Phobius"/>
    </source>
</evidence>
<evidence type="ECO:0000256" key="1">
    <source>
        <dbReference type="ARBA" id="ARBA00004141"/>
    </source>
</evidence>
<dbReference type="InterPro" id="IPR029044">
    <property type="entry name" value="Nucleotide-diphossugar_trans"/>
</dbReference>
<comment type="subcellular location">
    <subcellularLocation>
        <location evidence="1">Membrane</location>
        <topology evidence="1">Multi-pass membrane protein</topology>
    </subcellularLocation>
</comment>
<evidence type="ECO:0000256" key="6">
    <source>
        <dbReference type="ARBA" id="ARBA00023136"/>
    </source>
</evidence>
<keyword evidence="6 7" id="KW-0472">Membrane</keyword>
<reference evidence="9 10" key="1">
    <citation type="submission" date="2007-11" db="EMBL/GenBank/DDBJ databases">
        <authorList>
            <person name="Wagner-Dobler I."/>
            <person name="Ferriera S."/>
            <person name="Johnson J."/>
            <person name="Kravitz S."/>
            <person name="Beeson K."/>
            <person name="Sutton G."/>
            <person name="Rogers Y.-H."/>
            <person name="Friedman R."/>
            <person name="Frazier M."/>
            <person name="Venter J.C."/>
        </authorList>
    </citation>
    <scope>NUCLEOTIDE SEQUENCE [LARGE SCALE GENOMIC DNA]</scope>
    <source>
        <strain evidence="9 10">HEL-45</strain>
    </source>
</reference>
<keyword evidence="4 7" id="KW-0812">Transmembrane</keyword>
<protein>
    <submittedName>
        <fullName evidence="9">Glycosyl transferase, family 2</fullName>
    </submittedName>
</protein>
<evidence type="ECO:0000256" key="2">
    <source>
        <dbReference type="ARBA" id="ARBA00022676"/>
    </source>
</evidence>
<evidence type="ECO:0000313" key="9">
    <source>
        <dbReference type="EMBL" id="EDQ03230.1"/>
    </source>
</evidence>
<dbReference type="Gene3D" id="3.90.550.10">
    <property type="entry name" value="Spore Coat Polysaccharide Biosynthesis Protein SpsA, Chain A"/>
    <property type="match status" value="1"/>
</dbReference>
<proteinExistence type="predicted"/>
<keyword evidence="3 9" id="KW-0808">Transferase</keyword>
<evidence type="ECO:0000256" key="5">
    <source>
        <dbReference type="ARBA" id="ARBA00022989"/>
    </source>
</evidence>
<keyword evidence="5 7" id="KW-1133">Transmembrane helix</keyword>
<dbReference type="PANTHER" id="PTHR48090:SF1">
    <property type="entry name" value="PROPHAGE BACTOPRENOL GLUCOSYL TRANSFERASE HOMOLOG"/>
    <property type="match status" value="1"/>
</dbReference>
<feature type="transmembrane region" description="Helical" evidence="7">
    <location>
        <begin position="220"/>
        <end position="241"/>
    </location>
</feature>
<dbReference type="EMBL" id="ABID01000030">
    <property type="protein sequence ID" value="EDQ03230.1"/>
    <property type="molecule type" value="Genomic_DNA"/>
</dbReference>
<dbReference type="Pfam" id="PF00535">
    <property type="entry name" value="Glycos_transf_2"/>
    <property type="match status" value="1"/>
</dbReference>
<dbReference type="InterPro" id="IPR050256">
    <property type="entry name" value="Glycosyltransferase_2"/>
</dbReference>
<keyword evidence="10" id="KW-1185">Reference proteome</keyword>
<name>A0ABM9X1S5_9RHOB</name>
<evidence type="ECO:0000313" key="10">
    <source>
        <dbReference type="Proteomes" id="UP000003257"/>
    </source>
</evidence>
<comment type="caution">
    <text evidence="9">The sequence shown here is derived from an EMBL/GenBank/DDBJ whole genome shotgun (WGS) entry which is preliminary data.</text>
</comment>
<evidence type="ECO:0000259" key="8">
    <source>
        <dbReference type="Pfam" id="PF00535"/>
    </source>
</evidence>
<dbReference type="Proteomes" id="UP000003257">
    <property type="component" value="Unassembled WGS sequence"/>
</dbReference>
<dbReference type="PANTHER" id="PTHR48090">
    <property type="entry name" value="UNDECAPRENYL-PHOSPHATE 4-DEOXY-4-FORMAMIDO-L-ARABINOSE TRANSFERASE-RELATED"/>
    <property type="match status" value="1"/>
</dbReference>